<dbReference type="PANTHER" id="PTHR16305">
    <property type="entry name" value="TESTICULAR SOLUBLE ADENYLYL CYCLASE"/>
    <property type="match status" value="1"/>
</dbReference>
<evidence type="ECO:0000259" key="3">
    <source>
        <dbReference type="PROSITE" id="PS50105"/>
    </source>
</evidence>
<protein>
    <submittedName>
        <fullName evidence="5">Adenylate and Guanylate cyclase catalytic domain family protein</fullName>
    </submittedName>
</protein>
<organism evidence="5 6">
    <name type="scientific">Rhizobium leguminosarum</name>
    <dbReference type="NCBI Taxonomy" id="384"/>
    <lineage>
        <taxon>Bacteria</taxon>
        <taxon>Pseudomonadati</taxon>
        <taxon>Pseudomonadota</taxon>
        <taxon>Alphaproteobacteria</taxon>
        <taxon>Hyphomicrobiales</taxon>
        <taxon>Rhizobiaceae</taxon>
        <taxon>Rhizobium/Agrobacterium group</taxon>
        <taxon>Rhizobium</taxon>
    </lineage>
</organism>
<dbReference type="RefSeq" id="WP_112908600.1">
    <property type="nucleotide sequence ID" value="NZ_CP030764.1"/>
</dbReference>
<dbReference type="GO" id="GO:0004016">
    <property type="term" value="F:adenylate cyclase activity"/>
    <property type="evidence" value="ECO:0007669"/>
    <property type="project" value="TreeGrafter"/>
</dbReference>
<keyword evidence="5" id="KW-0614">Plasmid</keyword>
<dbReference type="SMART" id="SM00044">
    <property type="entry name" value="CYCc"/>
    <property type="match status" value="1"/>
</dbReference>
<name>A0A2Z4YWF0_RHILE</name>
<dbReference type="InterPro" id="IPR001054">
    <property type="entry name" value="A/G_cyclase"/>
</dbReference>
<dbReference type="Pfam" id="PF13181">
    <property type="entry name" value="TPR_8"/>
    <property type="match status" value="1"/>
</dbReference>
<dbReference type="InterPro" id="IPR041664">
    <property type="entry name" value="AAA_16"/>
</dbReference>
<feature type="domain" description="SAM" evidence="3">
    <location>
        <begin position="1"/>
        <end position="60"/>
    </location>
</feature>
<dbReference type="PROSITE" id="PS50125">
    <property type="entry name" value="GUANYLATE_CYCLASE_2"/>
    <property type="match status" value="1"/>
</dbReference>
<dbReference type="SUPFAM" id="SSF47769">
    <property type="entry name" value="SAM/Pointed domain"/>
    <property type="match status" value="1"/>
</dbReference>
<dbReference type="CDD" id="cd07302">
    <property type="entry name" value="CHD"/>
    <property type="match status" value="1"/>
</dbReference>
<dbReference type="GO" id="GO:0005737">
    <property type="term" value="C:cytoplasm"/>
    <property type="evidence" value="ECO:0007669"/>
    <property type="project" value="TreeGrafter"/>
</dbReference>
<dbReference type="PROSITE" id="PS50105">
    <property type="entry name" value="SAM_DOMAIN"/>
    <property type="match status" value="1"/>
</dbReference>
<reference evidence="5 6" key="1">
    <citation type="submission" date="2018-07" db="EMBL/GenBank/DDBJ databases">
        <title>Rhizobium leguminosarum strain:ATCC 14479 Genome sequencing and assembly.</title>
        <authorList>
            <person name="Chakraborty R."/>
        </authorList>
    </citation>
    <scope>NUCLEOTIDE SEQUENCE [LARGE SCALE GENOMIC DNA]</scope>
    <source>
        <strain evidence="5 6">ATCC 14479</strain>
        <plasmid evidence="6">Plasmid unnamed4</plasmid>
    </source>
</reference>
<dbReference type="GO" id="GO:0005524">
    <property type="term" value="F:ATP binding"/>
    <property type="evidence" value="ECO:0007669"/>
    <property type="project" value="UniProtKB-KW"/>
</dbReference>
<dbReference type="GO" id="GO:0009190">
    <property type="term" value="P:cyclic nucleotide biosynthetic process"/>
    <property type="evidence" value="ECO:0007669"/>
    <property type="project" value="InterPro"/>
</dbReference>
<dbReference type="InterPro" id="IPR029787">
    <property type="entry name" value="Nucleotide_cyclase"/>
</dbReference>
<dbReference type="Proteomes" id="UP000251166">
    <property type="component" value="Plasmid unnamed4"/>
</dbReference>
<dbReference type="SMART" id="SM00028">
    <property type="entry name" value="TPR"/>
    <property type="match status" value="2"/>
</dbReference>
<evidence type="ECO:0000259" key="4">
    <source>
        <dbReference type="PROSITE" id="PS50125"/>
    </source>
</evidence>
<dbReference type="EMBL" id="CP030764">
    <property type="protein sequence ID" value="AXA44802.1"/>
    <property type="molecule type" value="Genomic_DNA"/>
</dbReference>
<dbReference type="SMART" id="SM00454">
    <property type="entry name" value="SAM"/>
    <property type="match status" value="1"/>
</dbReference>
<dbReference type="Pfam" id="PF00211">
    <property type="entry name" value="Guanylate_cyc"/>
    <property type="match status" value="1"/>
</dbReference>
<evidence type="ECO:0000313" key="5">
    <source>
        <dbReference type="EMBL" id="AXA44802.1"/>
    </source>
</evidence>
<dbReference type="Pfam" id="PF00536">
    <property type="entry name" value="SAM_1"/>
    <property type="match status" value="1"/>
</dbReference>
<dbReference type="SUPFAM" id="SSF55073">
    <property type="entry name" value="Nucleotide cyclase"/>
    <property type="match status" value="1"/>
</dbReference>
<evidence type="ECO:0000256" key="1">
    <source>
        <dbReference type="ARBA" id="ARBA00022741"/>
    </source>
</evidence>
<dbReference type="Pfam" id="PF13191">
    <property type="entry name" value="AAA_16"/>
    <property type="match status" value="1"/>
</dbReference>
<accession>A0A2Z4YWF0</accession>
<dbReference type="Gene3D" id="1.10.150.50">
    <property type="entry name" value="Transcription Factor, Ets-1"/>
    <property type="match status" value="1"/>
</dbReference>
<dbReference type="InterPro" id="IPR027417">
    <property type="entry name" value="P-loop_NTPase"/>
</dbReference>
<sequence>MDIAEWLAGLGLEHLTEAFALNEIDSESLLLLSDQDLREMNVPLGPRRKILAAIIKLRDEKSAGDKHLSSVERRQLTILFCDLVASTDYAVRMDPEDFSNLTRTFLARCNDAVRTHNGIAANYIGDAFQALFGYPVAEEDDAERAIDLALEILDIAPTIPVVDGPPLRVRIGIASGLVVVGDFLGAPAGVSTVALGSVPNLSQRLQSLADPQTILTDQETHDRTSGAFDFTALGMRSIKGFPTDVKIWRVERARVLENRFAKRTRLSNLVGRCTELAQAIEIWNSVGIDKRGKTIVISGEAGIGKSRLIFEIRRRIPGCTYLTTQCISTFSSSALYPFLALLKRYAGIESGDEGEASLQKLEAVLGASDVPLADSVPIFARLLSIEQTLYAASELAPMKQRGISQRILIDWLHSIARVNPVLLSIEDEQWIDPSSSSLLETLVRESADFPMLILVTTREDQLRNYPCGVVLHGIKLARFSDEEARTLASSVSNASGLTDQLREAVLQRAEGVPLYIEELARAAGEVEIHSGGRTARSSFGVPSSLQSSLLSRLDKIGPGKAIAQIASIVGREFDRELLYELSDIAPSDLELSLERLVHAGLITTRFSAGRQIFSFTHVLLQEAASDTLLRERYRELHQSVAKAITLIHPKLATEHPELIAQHLAEAALYEQAADYWLEAGINAGKTWAKVEAAIMFENGLRCLAQVPSSTQRDQLELRLELERGDVLYARFGYVTEEANAAYRNVLRLSERLDDPDAPIRALDGLFGTAFNTARFSDAEWAGDQLLEIGNLRGSVKALVLGLQFKGMCLFSQGRFDAAKECLEQALGYRAQETEVGSDFPSMAMLYLSWTLQLSGAADRALEVYKAAEQVVQGQSAYRQAACLGDGCILMALRGDIAALRQKVDELTPLAENNGFRMWSNMASFFRGLVMVRDEDDPEGLERMRLTCYNLGEQEIDKSCYLGLLADCYLQTGDVELATATVNEALALVNNTGEHYFTAELLRLHAEIRALAQADDVAECFTKAIDFAHRQGAAMWERKAIERMALLTGSIVCSAEVGEPQHT</sequence>
<gene>
    <name evidence="5" type="ORF">DLJ82_6832</name>
</gene>
<dbReference type="Gene3D" id="3.30.70.1230">
    <property type="entry name" value="Nucleotide cyclase"/>
    <property type="match status" value="1"/>
</dbReference>
<keyword evidence="2" id="KW-0067">ATP-binding</keyword>
<dbReference type="SUPFAM" id="SSF48452">
    <property type="entry name" value="TPR-like"/>
    <property type="match status" value="1"/>
</dbReference>
<evidence type="ECO:0000256" key="2">
    <source>
        <dbReference type="ARBA" id="ARBA00022840"/>
    </source>
</evidence>
<feature type="domain" description="Guanylate cyclase" evidence="4">
    <location>
        <begin position="77"/>
        <end position="206"/>
    </location>
</feature>
<dbReference type="InterPro" id="IPR001660">
    <property type="entry name" value="SAM"/>
</dbReference>
<proteinExistence type="predicted"/>
<dbReference type="SUPFAM" id="SSF52540">
    <property type="entry name" value="P-loop containing nucleoside triphosphate hydrolases"/>
    <property type="match status" value="1"/>
</dbReference>
<dbReference type="Gene3D" id="1.25.40.10">
    <property type="entry name" value="Tetratricopeptide repeat domain"/>
    <property type="match status" value="1"/>
</dbReference>
<keyword evidence="1" id="KW-0547">Nucleotide-binding</keyword>
<geneLocation type="plasmid" evidence="5 6">
    <name>unnamed4</name>
</geneLocation>
<dbReference type="PANTHER" id="PTHR16305:SF28">
    <property type="entry name" value="GUANYLATE CYCLASE DOMAIN-CONTAINING PROTEIN"/>
    <property type="match status" value="1"/>
</dbReference>
<evidence type="ECO:0000313" key="6">
    <source>
        <dbReference type="Proteomes" id="UP000251166"/>
    </source>
</evidence>
<dbReference type="InterPro" id="IPR019734">
    <property type="entry name" value="TPR_rpt"/>
</dbReference>
<dbReference type="InterPro" id="IPR013761">
    <property type="entry name" value="SAM/pointed_sf"/>
</dbReference>
<dbReference type="GO" id="GO:0035556">
    <property type="term" value="P:intracellular signal transduction"/>
    <property type="evidence" value="ECO:0007669"/>
    <property type="project" value="InterPro"/>
</dbReference>
<dbReference type="AlphaFoldDB" id="A0A2Z4YWF0"/>
<dbReference type="InterPro" id="IPR011990">
    <property type="entry name" value="TPR-like_helical_dom_sf"/>
</dbReference>